<reference evidence="1" key="1">
    <citation type="submission" date="2015-11" db="EMBL/GenBank/DDBJ databases">
        <title>De novo transcriptome assembly of four potential Pierce s Disease insect vectors from Arizona vineyards.</title>
        <authorList>
            <person name="Tassone E.E."/>
        </authorList>
    </citation>
    <scope>NUCLEOTIDE SEQUENCE</scope>
</reference>
<accession>A0A1B6GBT1</accession>
<organism evidence="1">
    <name type="scientific">Cuerna arida</name>
    <dbReference type="NCBI Taxonomy" id="1464854"/>
    <lineage>
        <taxon>Eukaryota</taxon>
        <taxon>Metazoa</taxon>
        <taxon>Ecdysozoa</taxon>
        <taxon>Arthropoda</taxon>
        <taxon>Hexapoda</taxon>
        <taxon>Insecta</taxon>
        <taxon>Pterygota</taxon>
        <taxon>Neoptera</taxon>
        <taxon>Paraneoptera</taxon>
        <taxon>Hemiptera</taxon>
        <taxon>Auchenorrhyncha</taxon>
        <taxon>Membracoidea</taxon>
        <taxon>Cicadellidae</taxon>
        <taxon>Cicadellinae</taxon>
        <taxon>Proconiini</taxon>
        <taxon>Cuerna</taxon>
    </lineage>
</organism>
<gene>
    <name evidence="1" type="ORF">g.47047</name>
</gene>
<protein>
    <recommendedName>
        <fullName evidence="2">Endonuclease/exonuclease/phosphatase domain-containing protein</fullName>
    </recommendedName>
</protein>
<evidence type="ECO:0000313" key="1">
    <source>
        <dbReference type="EMBL" id="JAS59884.1"/>
    </source>
</evidence>
<name>A0A1B6GBT1_9HEMI</name>
<feature type="non-terminal residue" evidence="1">
    <location>
        <position position="1"/>
    </location>
</feature>
<sequence>IFFRPLPPKNKQIQTKIQNQNLCKLAPPSKQANLQTKQKVNINSKSKLTNQLIFFHQNMDRMTNKIERLEHLLHSTNPDFVILTEHGLKSNVINHAKLADYTLISAYGRKDHIKGGVVIYRHNNITNKTESLEIEGYSLEMVCEVTAVKIHINKKKSLFLFGVYRPPCADLDASLQILSDA</sequence>
<dbReference type="AlphaFoldDB" id="A0A1B6GBT1"/>
<dbReference type="InterPro" id="IPR036691">
    <property type="entry name" value="Endo/exonu/phosph_ase_sf"/>
</dbReference>
<proteinExistence type="predicted"/>
<evidence type="ECO:0008006" key="2">
    <source>
        <dbReference type="Google" id="ProtNLM"/>
    </source>
</evidence>
<dbReference type="EMBL" id="GECZ01009885">
    <property type="protein sequence ID" value="JAS59884.1"/>
    <property type="molecule type" value="Transcribed_RNA"/>
</dbReference>
<dbReference type="SUPFAM" id="SSF56219">
    <property type="entry name" value="DNase I-like"/>
    <property type="match status" value="1"/>
</dbReference>
<dbReference type="Gene3D" id="3.60.10.10">
    <property type="entry name" value="Endonuclease/exonuclease/phosphatase"/>
    <property type="match status" value="1"/>
</dbReference>
<feature type="non-terminal residue" evidence="1">
    <location>
        <position position="181"/>
    </location>
</feature>